<sequence length="194" mass="21901">MALLFKPICRAFSPPPKPTSKSSLMAARASFSKVQSHRKLPILLFDVMDTLVRDPFYQDIPAFFRMPMKELLETKHPTAWVEFEKGLINETELTKKFFKDGRHFDLEGKRKPEADSYNEVLHHLGVDPSSCVFIDDRIANVEAARNAGMVGIHFKNADSLKERLSSLGISTSCETNRTTGDDESIVSHSEECPK</sequence>
<dbReference type="PANTHER" id="PTHR43611:SF3">
    <property type="entry name" value="FLAVIN MONONUCLEOTIDE HYDROLASE 1, CHLOROPLATIC"/>
    <property type="match status" value="1"/>
</dbReference>
<evidence type="ECO:0000256" key="1">
    <source>
        <dbReference type="SAM" id="MobiDB-lite"/>
    </source>
</evidence>
<dbReference type="SUPFAM" id="SSF56784">
    <property type="entry name" value="HAD-like"/>
    <property type="match status" value="1"/>
</dbReference>
<name>A0AAV9ARX3_ACOGR</name>
<evidence type="ECO:0000313" key="2">
    <source>
        <dbReference type="EMBL" id="KAK1266907.1"/>
    </source>
</evidence>
<organism evidence="2 3">
    <name type="scientific">Acorus gramineus</name>
    <name type="common">Dwarf sweet flag</name>
    <dbReference type="NCBI Taxonomy" id="55184"/>
    <lineage>
        <taxon>Eukaryota</taxon>
        <taxon>Viridiplantae</taxon>
        <taxon>Streptophyta</taxon>
        <taxon>Embryophyta</taxon>
        <taxon>Tracheophyta</taxon>
        <taxon>Spermatophyta</taxon>
        <taxon>Magnoliopsida</taxon>
        <taxon>Liliopsida</taxon>
        <taxon>Acoraceae</taxon>
        <taxon>Acorus</taxon>
    </lineage>
</organism>
<comment type="caution">
    <text evidence="2">The sequence shown here is derived from an EMBL/GenBank/DDBJ whole genome shotgun (WGS) entry which is preliminary data.</text>
</comment>
<reference evidence="2" key="2">
    <citation type="submission" date="2023-06" db="EMBL/GenBank/DDBJ databases">
        <authorList>
            <person name="Ma L."/>
            <person name="Liu K.-W."/>
            <person name="Li Z."/>
            <person name="Hsiao Y.-Y."/>
            <person name="Qi Y."/>
            <person name="Fu T."/>
            <person name="Tang G."/>
            <person name="Zhang D."/>
            <person name="Sun W.-H."/>
            <person name="Liu D.-K."/>
            <person name="Li Y."/>
            <person name="Chen G.-Z."/>
            <person name="Liu X.-D."/>
            <person name="Liao X.-Y."/>
            <person name="Jiang Y.-T."/>
            <person name="Yu X."/>
            <person name="Hao Y."/>
            <person name="Huang J."/>
            <person name="Zhao X.-W."/>
            <person name="Ke S."/>
            <person name="Chen Y.-Y."/>
            <person name="Wu W.-L."/>
            <person name="Hsu J.-L."/>
            <person name="Lin Y.-F."/>
            <person name="Huang M.-D."/>
            <person name="Li C.-Y."/>
            <person name="Huang L."/>
            <person name="Wang Z.-W."/>
            <person name="Zhao X."/>
            <person name="Zhong W.-Y."/>
            <person name="Peng D.-H."/>
            <person name="Ahmad S."/>
            <person name="Lan S."/>
            <person name="Zhang J.-S."/>
            <person name="Tsai W.-C."/>
            <person name="Van De Peer Y."/>
            <person name="Liu Z.-J."/>
        </authorList>
    </citation>
    <scope>NUCLEOTIDE SEQUENCE</scope>
    <source>
        <strain evidence="2">SCP</strain>
        <tissue evidence="2">Leaves</tissue>
    </source>
</reference>
<gene>
    <name evidence="2" type="ORF">QJS04_geneDACA016669</name>
</gene>
<dbReference type="Proteomes" id="UP001179952">
    <property type="component" value="Unassembled WGS sequence"/>
</dbReference>
<accession>A0AAV9ARX3</accession>
<dbReference type="InterPro" id="IPR023214">
    <property type="entry name" value="HAD_sf"/>
</dbReference>
<dbReference type="NCBIfam" id="TIGR01509">
    <property type="entry name" value="HAD-SF-IA-v3"/>
    <property type="match status" value="1"/>
</dbReference>
<reference evidence="2" key="1">
    <citation type="journal article" date="2023" name="Nat. Commun.">
        <title>Diploid and tetraploid genomes of Acorus and the evolution of monocots.</title>
        <authorList>
            <person name="Ma L."/>
            <person name="Liu K.W."/>
            <person name="Li Z."/>
            <person name="Hsiao Y.Y."/>
            <person name="Qi Y."/>
            <person name="Fu T."/>
            <person name="Tang G.D."/>
            <person name="Zhang D."/>
            <person name="Sun W.H."/>
            <person name="Liu D.K."/>
            <person name="Li Y."/>
            <person name="Chen G.Z."/>
            <person name="Liu X.D."/>
            <person name="Liao X.Y."/>
            <person name="Jiang Y.T."/>
            <person name="Yu X."/>
            <person name="Hao Y."/>
            <person name="Huang J."/>
            <person name="Zhao X.W."/>
            <person name="Ke S."/>
            <person name="Chen Y.Y."/>
            <person name="Wu W.L."/>
            <person name="Hsu J.L."/>
            <person name="Lin Y.F."/>
            <person name="Huang M.D."/>
            <person name="Li C.Y."/>
            <person name="Huang L."/>
            <person name="Wang Z.W."/>
            <person name="Zhao X."/>
            <person name="Zhong W.Y."/>
            <person name="Peng D.H."/>
            <person name="Ahmad S."/>
            <person name="Lan S."/>
            <person name="Zhang J.S."/>
            <person name="Tsai W.C."/>
            <person name="Van de Peer Y."/>
            <person name="Liu Z.J."/>
        </authorList>
    </citation>
    <scope>NUCLEOTIDE SEQUENCE</scope>
    <source>
        <strain evidence="2">SCP</strain>
    </source>
</reference>
<evidence type="ECO:0000313" key="3">
    <source>
        <dbReference type="Proteomes" id="UP001179952"/>
    </source>
</evidence>
<feature type="region of interest" description="Disordered" evidence="1">
    <location>
        <begin position="172"/>
        <end position="194"/>
    </location>
</feature>
<keyword evidence="3" id="KW-1185">Reference proteome</keyword>
<dbReference type="InterPro" id="IPR036412">
    <property type="entry name" value="HAD-like_sf"/>
</dbReference>
<dbReference type="Pfam" id="PF00702">
    <property type="entry name" value="Hydrolase"/>
    <property type="match status" value="1"/>
</dbReference>
<dbReference type="PANTHER" id="PTHR43611">
    <property type="entry name" value="ALPHA-D-GLUCOSE 1-PHOSPHATE PHOSPHATASE"/>
    <property type="match status" value="1"/>
</dbReference>
<dbReference type="InterPro" id="IPR006439">
    <property type="entry name" value="HAD-SF_hydro_IA"/>
</dbReference>
<dbReference type="AlphaFoldDB" id="A0AAV9ARX3"/>
<proteinExistence type="predicted"/>
<protein>
    <submittedName>
        <fullName evidence="2">Uncharacterized protein</fullName>
    </submittedName>
</protein>
<dbReference type="EMBL" id="JAUJYN010000007">
    <property type="protein sequence ID" value="KAK1266907.1"/>
    <property type="molecule type" value="Genomic_DNA"/>
</dbReference>
<dbReference type="Gene3D" id="3.40.50.1000">
    <property type="entry name" value="HAD superfamily/HAD-like"/>
    <property type="match status" value="1"/>
</dbReference>